<keyword evidence="1" id="KW-0472">Membrane</keyword>
<dbReference type="OrthoDB" id="1633380at2"/>
<sequence>MTERGYGAVALAPQAVLRFVLPSLASLLLFLVPFRIDGRSTILVAELAAWLNKGLAPALPTLILLIAGVSALASLVLSLRRRERGLLGMLFCVRWYWVVLRLAGAAIAALVLFGVGPEFLSGDRTGGTMVRQLVPNVMTLFLAVIFLLPLMTEYGIMEFTGVLLSRFFRRLFRLPGRGAIDAMASWLGAAPLGVLVTMQQYERGSYNRREALSIVSSFSLASVAFCLLIASILDITAIFLPFYGSVAIVSVLLAMVVCRLPPLSRIPETYHCEARNDETVPAGESLGRWALLQAVDRAARAQPPATQLRHSAVRLLDLWFGLIPTVIAIGTLALALAEYTPVFAWIAWPFELYLGLLGVPEAAAAAPSMVVGFADMILPAVLGQGIESELTRFIIAGVSVTQVIYLSEIGALLLRSKIETSVPQLAGIFLVRTVLAIPLFVFLGNLFLD</sequence>
<dbReference type="InterPro" id="IPR011642">
    <property type="entry name" value="Gate_dom"/>
</dbReference>
<dbReference type="eggNOG" id="COG3314">
    <property type="taxonomic scope" value="Bacteria"/>
</dbReference>
<accession>A0A095X2B1</accession>
<dbReference type="Pfam" id="PF07670">
    <property type="entry name" value="Gate"/>
    <property type="match status" value="1"/>
</dbReference>
<feature type="transmembrane region" description="Helical" evidence="1">
    <location>
        <begin position="210"/>
        <end position="232"/>
    </location>
</feature>
<evidence type="ECO:0000256" key="1">
    <source>
        <dbReference type="SAM" id="Phobius"/>
    </source>
</evidence>
<feature type="domain" description="Nucleoside transporter/FeoB GTPase Gate" evidence="2">
    <location>
        <begin position="136"/>
        <end position="234"/>
    </location>
</feature>
<dbReference type="STRING" id="1265313.HRUBRA_00482"/>
<gene>
    <name evidence="3" type="ORF">HRUBRA_00482</name>
</gene>
<feature type="transmembrane region" description="Helical" evidence="1">
    <location>
        <begin position="95"/>
        <end position="116"/>
    </location>
</feature>
<proteinExistence type="predicted"/>
<evidence type="ECO:0000259" key="2">
    <source>
        <dbReference type="Pfam" id="PF07670"/>
    </source>
</evidence>
<dbReference type="EMBL" id="AUVB01000013">
    <property type="protein sequence ID" value="KGE05009.1"/>
    <property type="molecule type" value="Genomic_DNA"/>
</dbReference>
<comment type="caution">
    <text evidence="3">The sequence shown here is derived from an EMBL/GenBank/DDBJ whole genome shotgun (WGS) entry which is preliminary data.</text>
</comment>
<organism evidence="3 4">
    <name type="scientific">Pseudohaliea rubra DSM 19751</name>
    <dbReference type="NCBI Taxonomy" id="1265313"/>
    <lineage>
        <taxon>Bacteria</taxon>
        <taxon>Pseudomonadati</taxon>
        <taxon>Pseudomonadota</taxon>
        <taxon>Gammaproteobacteria</taxon>
        <taxon>Cellvibrionales</taxon>
        <taxon>Halieaceae</taxon>
        <taxon>Pseudohaliea</taxon>
    </lineage>
</organism>
<feature type="transmembrane region" description="Helical" evidence="1">
    <location>
        <begin position="177"/>
        <end position="198"/>
    </location>
</feature>
<feature type="transmembrane region" description="Helical" evidence="1">
    <location>
        <begin position="238"/>
        <end position="258"/>
    </location>
</feature>
<keyword evidence="4" id="KW-1185">Reference proteome</keyword>
<keyword evidence="1" id="KW-0812">Transmembrane</keyword>
<feature type="transmembrane region" description="Helical" evidence="1">
    <location>
        <begin position="357"/>
        <end position="381"/>
    </location>
</feature>
<feature type="transmembrane region" description="Helical" evidence="1">
    <location>
        <begin position="393"/>
        <end position="414"/>
    </location>
</feature>
<name>A0A095X2B1_9GAMM</name>
<feature type="transmembrane region" description="Helical" evidence="1">
    <location>
        <begin position="15"/>
        <end position="34"/>
    </location>
</feature>
<dbReference type="HOGENOM" id="CLU_048533_0_0_6"/>
<evidence type="ECO:0000313" key="4">
    <source>
        <dbReference type="Proteomes" id="UP000029640"/>
    </source>
</evidence>
<feature type="transmembrane region" description="Helical" evidence="1">
    <location>
        <begin position="318"/>
        <end position="337"/>
    </location>
</feature>
<dbReference type="Proteomes" id="UP000029640">
    <property type="component" value="Unassembled WGS sequence"/>
</dbReference>
<keyword evidence="1" id="KW-1133">Transmembrane helix</keyword>
<dbReference type="RefSeq" id="WP_035513935.1">
    <property type="nucleotide sequence ID" value="NZ_KN234746.1"/>
</dbReference>
<feature type="transmembrane region" description="Helical" evidence="1">
    <location>
        <begin position="137"/>
        <end position="157"/>
    </location>
</feature>
<reference evidence="3 4" key="1">
    <citation type="journal article" date="2014" name="Genome Announc.">
        <title>Genome Sequence of Gammaproteobacterial Pseudohaliea rubra Type Strain DSM 19751, Isolated from Coastal Seawater of the Mediterranean Sea.</title>
        <authorList>
            <person name="Spring S."/>
            <person name="Fiebig A."/>
            <person name="Riedel T."/>
            <person name="Goker M."/>
            <person name="Klenk H.P."/>
        </authorList>
    </citation>
    <scope>NUCLEOTIDE SEQUENCE [LARGE SCALE GENOMIC DNA]</scope>
    <source>
        <strain evidence="3 4">DSM 19751</strain>
    </source>
</reference>
<evidence type="ECO:0000313" key="3">
    <source>
        <dbReference type="EMBL" id="KGE05009.1"/>
    </source>
</evidence>
<protein>
    <submittedName>
        <fullName evidence="3">Putative arginine uptake transporter</fullName>
    </submittedName>
</protein>
<feature type="transmembrane region" description="Helical" evidence="1">
    <location>
        <begin position="55"/>
        <end position="75"/>
    </location>
</feature>
<dbReference type="AlphaFoldDB" id="A0A095X2B1"/>
<feature type="transmembrane region" description="Helical" evidence="1">
    <location>
        <begin position="426"/>
        <end position="448"/>
    </location>
</feature>